<feature type="compositionally biased region" description="Acidic residues" evidence="1">
    <location>
        <begin position="163"/>
        <end position="172"/>
    </location>
</feature>
<dbReference type="EMBL" id="RBII01000001">
    <property type="protein sequence ID" value="RKQ71808.1"/>
    <property type="molecule type" value="Genomic_DNA"/>
</dbReference>
<sequence>MAKYDNVIKKIISKYEKSLSKHMPGVGNWDVWTVDKAAISDMFEEVKHLRSITKPVPKTLGDISDLPEELRAELSAIKTDDVEDQIFTIINASDDREANIDTILVELYRRFGTVHKRNYITNKLWRMVNKSEMLWNGESGKGYYTTKEPNNSGDTATQRNSDDLDLDEQIPF</sequence>
<gene>
    <name evidence="2" type="ORF">DES40_1138</name>
</gene>
<dbReference type="InParanoid" id="A0A420WLA5"/>
<feature type="compositionally biased region" description="Polar residues" evidence="1">
    <location>
        <begin position="147"/>
        <end position="159"/>
    </location>
</feature>
<protein>
    <submittedName>
        <fullName evidence="2">Uncharacterized protein</fullName>
    </submittedName>
</protein>
<feature type="region of interest" description="Disordered" evidence="1">
    <location>
        <begin position="141"/>
        <end position="172"/>
    </location>
</feature>
<dbReference type="RefSeq" id="WP_121099545.1">
    <property type="nucleotide sequence ID" value="NZ_RBII01000001.1"/>
</dbReference>
<evidence type="ECO:0000313" key="3">
    <source>
        <dbReference type="Proteomes" id="UP000282211"/>
    </source>
</evidence>
<keyword evidence="3" id="KW-1185">Reference proteome</keyword>
<accession>A0A420WLA5</accession>
<organism evidence="2 3">
    <name type="scientific">Litorimonas taeanensis</name>
    <dbReference type="NCBI Taxonomy" id="568099"/>
    <lineage>
        <taxon>Bacteria</taxon>
        <taxon>Pseudomonadati</taxon>
        <taxon>Pseudomonadota</taxon>
        <taxon>Alphaproteobacteria</taxon>
        <taxon>Maricaulales</taxon>
        <taxon>Robiginitomaculaceae</taxon>
    </lineage>
</organism>
<proteinExistence type="predicted"/>
<dbReference type="AlphaFoldDB" id="A0A420WLA5"/>
<name>A0A420WLA5_9PROT</name>
<evidence type="ECO:0000256" key="1">
    <source>
        <dbReference type="SAM" id="MobiDB-lite"/>
    </source>
</evidence>
<evidence type="ECO:0000313" key="2">
    <source>
        <dbReference type="EMBL" id="RKQ71808.1"/>
    </source>
</evidence>
<dbReference type="Proteomes" id="UP000282211">
    <property type="component" value="Unassembled WGS sequence"/>
</dbReference>
<comment type="caution">
    <text evidence="2">The sequence shown here is derived from an EMBL/GenBank/DDBJ whole genome shotgun (WGS) entry which is preliminary data.</text>
</comment>
<dbReference type="OrthoDB" id="7860401at2"/>
<reference evidence="2 3" key="1">
    <citation type="submission" date="2018-10" db="EMBL/GenBank/DDBJ databases">
        <title>Genomic Encyclopedia of Type Strains, Phase IV (KMG-IV): sequencing the most valuable type-strain genomes for metagenomic binning, comparative biology and taxonomic classification.</title>
        <authorList>
            <person name="Goeker M."/>
        </authorList>
    </citation>
    <scope>NUCLEOTIDE SEQUENCE [LARGE SCALE GENOMIC DNA]</scope>
    <source>
        <strain evidence="2 3">DSM 22008</strain>
    </source>
</reference>